<dbReference type="EMBL" id="BNAH01000015">
    <property type="protein sequence ID" value="GHF00236.1"/>
    <property type="molecule type" value="Genomic_DNA"/>
</dbReference>
<accession>A0ABQ3J265</accession>
<protein>
    <submittedName>
        <fullName evidence="3">Interphotoreceptor retinoid-binding protein</fullName>
    </submittedName>
</protein>
<proteinExistence type="predicted"/>
<dbReference type="PANTHER" id="PTHR11261:SF3">
    <property type="entry name" value="RETINOL-BINDING PROTEIN 3"/>
    <property type="match status" value="1"/>
</dbReference>
<dbReference type="Gene3D" id="3.30.750.44">
    <property type="match status" value="1"/>
</dbReference>
<dbReference type="CDD" id="cd07563">
    <property type="entry name" value="Peptidase_S41_IRBP"/>
    <property type="match status" value="1"/>
</dbReference>
<comment type="caution">
    <text evidence="3">The sequence shown here is derived from an EMBL/GenBank/DDBJ whole genome shotgun (WGS) entry which is preliminary data.</text>
</comment>
<dbReference type="Proteomes" id="UP000626370">
    <property type="component" value="Unassembled WGS sequence"/>
</dbReference>
<name>A0ABQ3J265_9GAMM</name>
<dbReference type="PANTHER" id="PTHR11261">
    <property type="entry name" value="INTERPHOTORECEPTOR RETINOID-BINDING PROTEIN"/>
    <property type="match status" value="1"/>
</dbReference>
<feature type="domain" description="Tail specific protease" evidence="2">
    <location>
        <begin position="109"/>
        <end position="309"/>
    </location>
</feature>
<dbReference type="InterPro" id="IPR005151">
    <property type="entry name" value="Tail-specific_protease"/>
</dbReference>
<evidence type="ECO:0000256" key="1">
    <source>
        <dbReference type="SAM" id="SignalP"/>
    </source>
</evidence>
<dbReference type="Gene3D" id="3.90.226.10">
    <property type="entry name" value="2-enoyl-CoA Hydratase, Chain A, domain 1"/>
    <property type="match status" value="1"/>
</dbReference>
<dbReference type="InterPro" id="IPR029045">
    <property type="entry name" value="ClpP/crotonase-like_dom_sf"/>
</dbReference>
<feature type="chain" id="PRO_5045161826" evidence="1">
    <location>
        <begin position="23"/>
        <end position="328"/>
    </location>
</feature>
<reference evidence="4" key="1">
    <citation type="journal article" date="2019" name="Int. J. Syst. Evol. Microbiol.">
        <title>The Global Catalogue of Microorganisms (GCM) 10K type strain sequencing project: providing services to taxonomists for standard genome sequencing and annotation.</title>
        <authorList>
            <consortium name="The Broad Institute Genomics Platform"/>
            <consortium name="The Broad Institute Genome Sequencing Center for Infectious Disease"/>
            <person name="Wu L."/>
            <person name="Ma J."/>
        </authorList>
    </citation>
    <scope>NUCLEOTIDE SEQUENCE [LARGE SCALE GENOMIC DNA]</scope>
    <source>
        <strain evidence="4">CGMCC 1.15922</strain>
    </source>
</reference>
<sequence>MKKINLLLMHVLLWLSIAFSQASELNRANLNDTLFKQNIEKAIKNIILILEKEYIYPEKALLVKAELKRKLANKEFDKVSDWYSFIRSLSVILRDISGDMYLDIVEPHPSLTLEKVKRKSALNLKDSYIIRNVDLLSGNVGYIKVNYFYQTSNAKKEIFRALKELSMVDALIIDLRDTEGDSIPLAQYLMSFFIKESTILSEVLYDQQKKKKRLRALETSGNDKFKHNFPIYILTSSYLSSSGEFFSYTLQHLKKAFIVGENTMGIAHVLQNKKINNHISLTIPIAIHLHPATHSNWEKTGVIPDLDIAANLSVDAAHKMAKQYLGIF</sequence>
<dbReference type="SUPFAM" id="SSF52096">
    <property type="entry name" value="ClpP/crotonase"/>
    <property type="match status" value="1"/>
</dbReference>
<evidence type="ECO:0000259" key="2">
    <source>
        <dbReference type="SMART" id="SM00245"/>
    </source>
</evidence>
<organism evidence="3 4">
    <name type="scientific">Thalassotalea profundi</name>
    <dbReference type="NCBI Taxonomy" id="2036687"/>
    <lineage>
        <taxon>Bacteria</taxon>
        <taxon>Pseudomonadati</taxon>
        <taxon>Pseudomonadota</taxon>
        <taxon>Gammaproteobacteria</taxon>
        <taxon>Alteromonadales</taxon>
        <taxon>Colwelliaceae</taxon>
        <taxon>Thalassotalea</taxon>
    </lineage>
</organism>
<keyword evidence="4" id="KW-1185">Reference proteome</keyword>
<keyword evidence="1" id="KW-0732">Signal</keyword>
<dbReference type="Pfam" id="PF03572">
    <property type="entry name" value="Peptidase_S41"/>
    <property type="match status" value="1"/>
</dbReference>
<evidence type="ECO:0000313" key="4">
    <source>
        <dbReference type="Proteomes" id="UP000626370"/>
    </source>
</evidence>
<gene>
    <name evidence="3" type="ORF">GCM10011501_32150</name>
</gene>
<dbReference type="SMART" id="SM00245">
    <property type="entry name" value="TSPc"/>
    <property type="match status" value="1"/>
</dbReference>
<evidence type="ECO:0000313" key="3">
    <source>
        <dbReference type="EMBL" id="GHF00236.1"/>
    </source>
</evidence>
<dbReference type="RefSeq" id="WP_189379281.1">
    <property type="nucleotide sequence ID" value="NZ_BNAH01000015.1"/>
</dbReference>
<feature type="signal peptide" evidence="1">
    <location>
        <begin position="1"/>
        <end position="22"/>
    </location>
</feature>